<dbReference type="GO" id="GO:0016020">
    <property type="term" value="C:membrane"/>
    <property type="evidence" value="ECO:0007669"/>
    <property type="project" value="TreeGrafter"/>
</dbReference>
<gene>
    <name evidence="2" type="ORF">GTO91_00360</name>
</gene>
<feature type="domain" description="AB hydrolase-1" evidence="1">
    <location>
        <begin position="27"/>
        <end position="128"/>
    </location>
</feature>
<reference evidence="2 3" key="1">
    <citation type="submission" date="2020-01" db="EMBL/GenBank/DDBJ databases">
        <title>Whole-genome sequence of Heliobacterium undosum DSM 13378.</title>
        <authorList>
            <person name="Kyndt J.A."/>
            <person name="Meyer T.E."/>
        </authorList>
    </citation>
    <scope>NUCLEOTIDE SEQUENCE [LARGE SCALE GENOMIC DNA]</scope>
    <source>
        <strain evidence="2 3">DSM 13378</strain>
    </source>
</reference>
<dbReference type="PANTHER" id="PTHR43798:SF33">
    <property type="entry name" value="HYDROLASE, PUTATIVE (AFU_ORTHOLOGUE AFUA_2G14860)-RELATED"/>
    <property type="match status" value="1"/>
</dbReference>
<dbReference type="GO" id="GO:0046464">
    <property type="term" value="P:acylglycerol catabolic process"/>
    <property type="evidence" value="ECO:0007669"/>
    <property type="project" value="TreeGrafter"/>
</dbReference>
<dbReference type="RefSeq" id="WP_161253146.1">
    <property type="nucleotide sequence ID" value="NZ_WXEY01000001.1"/>
</dbReference>
<dbReference type="EMBL" id="WXEY01000001">
    <property type="protein sequence ID" value="MZP28176.1"/>
    <property type="molecule type" value="Genomic_DNA"/>
</dbReference>
<dbReference type="Pfam" id="PF00561">
    <property type="entry name" value="Abhydrolase_1"/>
    <property type="match status" value="1"/>
</dbReference>
<proteinExistence type="predicted"/>
<protein>
    <submittedName>
        <fullName evidence="2">Alpha/beta fold hydrolase</fullName>
    </submittedName>
</protein>
<dbReference type="Proteomes" id="UP000463470">
    <property type="component" value="Unassembled WGS sequence"/>
</dbReference>
<evidence type="ECO:0000313" key="2">
    <source>
        <dbReference type="EMBL" id="MZP28176.1"/>
    </source>
</evidence>
<evidence type="ECO:0000259" key="1">
    <source>
        <dbReference type="Pfam" id="PF00561"/>
    </source>
</evidence>
<name>A0A845KYS0_9FIRM</name>
<dbReference type="Gene3D" id="3.40.50.1820">
    <property type="entry name" value="alpha/beta hydrolase"/>
    <property type="match status" value="1"/>
</dbReference>
<dbReference type="OrthoDB" id="9775557at2"/>
<organism evidence="2 3">
    <name type="scientific">Heliomicrobium undosum</name>
    <dbReference type="NCBI Taxonomy" id="121734"/>
    <lineage>
        <taxon>Bacteria</taxon>
        <taxon>Bacillati</taxon>
        <taxon>Bacillota</taxon>
        <taxon>Clostridia</taxon>
        <taxon>Eubacteriales</taxon>
        <taxon>Heliobacteriaceae</taxon>
        <taxon>Heliomicrobium</taxon>
    </lineage>
</organism>
<dbReference type="SUPFAM" id="SSF53474">
    <property type="entry name" value="alpha/beta-Hydrolases"/>
    <property type="match status" value="1"/>
</dbReference>
<dbReference type="AlphaFoldDB" id="A0A845KYS0"/>
<keyword evidence="3" id="KW-1185">Reference proteome</keyword>
<accession>A0A845KYS0</accession>
<comment type="caution">
    <text evidence="2">The sequence shown here is derived from an EMBL/GenBank/DDBJ whole genome shotgun (WGS) entry which is preliminary data.</text>
</comment>
<dbReference type="InterPro" id="IPR000073">
    <property type="entry name" value="AB_hydrolase_1"/>
</dbReference>
<dbReference type="InterPro" id="IPR050266">
    <property type="entry name" value="AB_hydrolase_sf"/>
</dbReference>
<dbReference type="PRINTS" id="PR00111">
    <property type="entry name" value="ABHYDROLASE"/>
</dbReference>
<dbReference type="PANTHER" id="PTHR43798">
    <property type="entry name" value="MONOACYLGLYCEROL LIPASE"/>
    <property type="match status" value="1"/>
</dbReference>
<evidence type="ECO:0000313" key="3">
    <source>
        <dbReference type="Proteomes" id="UP000463470"/>
    </source>
</evidence>
<sequence>MQPERREVTLPGIHLSYLEWKGKGTEPLLLLHGLGDHALIWTPLAERLADRFHIIAPDMRGHGESDKPGSGYTFREVIADMENLMDHLGWPDAHILGHSWTGKLAPIWARDHKARFRSMILVDPIFIVKMPAVMKLSFPILFRVLDSLKGMGPFGSYAEAETLAKSLRQYQGWSDHQQRVFREGLEQKPDGRWGSKFVVPARNQIFDDVMRVAGLIEPINVPTLFVQPEKGVNRADFQMKPYITYLKNLEVRRIAGNHWPMLVEPEVFNRTVEEFLMKRLAQKKSREK</sequence>
<dbReference type="InterPro" id="IPR029058">
    <property type="entry name" value="AB_hydrolase_fold"/>
</dbReference>
<keyword evidence="2" id="KW-0378">Hydrolase</keyword>
<dbReference type="GO" id="GO:0047372">
    <property type="term" value="F:monoacylglycerol lipase activity"/>
    <property type="evidence" value="ECO:0007669"/>
    <property type="project" value="TreeGrafter"/>
</dbReference>